<name>A0A399EQA3_9DEIN</name>
<protein>
    <submittedName>
        <fullName evidence="1">Uncharacterized protein</fullName>
    </submittedName>
</protein>
<accession>A0A399EQA3</accession>
<dbReference type="InterPro" id="IPR036390">
    <property type="entry name" value="WH_DNA-bd_sf"/>
</dbReference>
<dbReference type="EMBL" id="QXDL01000055">
    <property type="protein sequence ID" value="RIH85680.1"/>
    <property type="molecule type" value="Genomic_DNA"/>
</dbReference>
<dbReference type="AlphaFoldDB" id="A0A399EQA3"/>
<organism evidence="1 2">
    <name type="scientific">Calidithermus terrae</name>
    <dbReference type="NCBI Taxonomy" id="1408545"/>
    <lineage>
        <taxon>Bacteria</taxon>
        <taxon>Thermotogati</taxon>
        <taxon>Deinococcota</taxon>
        <taxon>Deinococci</taxon>
        <taxon>Thermales</taxon>
        <taxon>Thermaceae</taxon>
        <taxon>Calidithermus</taxon>
    </lineage>
</organism>
<comment type="caution">
    <text evidence="1">The sequence shown here is derived from an EMBL/GenBank/DDBJ whole genome shotgun (WGS) entry which is preliminary data.</text>
</comment>
<reference evidence="1 2" key="1">
    <citation type="submission" date="2018-08" db="EMBL/GenBank/DDBJ databases">
        <title>Meiothermus terrae DSM 26712 genome sequencing project.</title>
        <authorList>
            <person name="Da Costa M.S."/>
            <person name="Albuquerque L."/>
            <person name="Raposo P."/>
            <person name="Froufe H.J.C."/>
            <person name="Barroso C.S."/>
            <person name="Egas C."/>
        </authorList>
    </citation>
    <scope>NUCLEOTIDE SEQUENCE [LARGE SCALE GENOMIC DNA]</scope>
    <source>
        <strain evidence="1 2">DSM 26712</strain>
    </source>
</reference>
<dbReference type="OrthoDB" id="64658at2"/>
<proteinExistence type="predicted"/>
<dbReference type="RefSeq" id="WP_119314764.1">
    <property type="nucleotide sequence ID" value="NZ_QXDL01000055.1"/>
</dbReference>
<keyword evidence="2" id="KW-1185">Reference proteome</keyword>
<dbReference type="Gene3D" id="1.10.10.10">
    <property type="entry name" value="Winged helix-like DNA-binding domain superfamily/Winged helix DNA-binding domain"/>
    <property type="match status" value="1"/>
</dbReference>
<dbReference type="SUPFAM" id="SSF46785">
    <property type="entry name" value="Winged helix' DNA-binding domain"/>
    <property type="match status" value="1"/>
</dbReference>
<evidence type="ECO:0000313" key="2">
    <source>
        <dbReference type="Proteomes" id="UP000265715"/>
    </source>
</evidence>
<gene>
    <name evidence="1" type="ORF">Mterra_01635</name>
</gene>
<dbReference type="Proteomes" id="UP000265715">
    <property type="component" value="Unassembled WGS sequence"/>
</dbReference>
<dbReference type="InterPro" id="IPR036388">
    <property type="entry name" value="WH-like_DNA-bd_sf"/>
</dbReference>
<sequence length="211" mass="23922">MSQGVACRTRNLEDPEAALFFVQPASVRHLYPFMGREASLAEAARAVGISKSHMSYWLQKMLRLGLVEKVRVEKRGKHDVPLYRASAEVFTIPLERVPVGSDEEILILNSRDFERIERRSIVRLTSNNAGGWCIRFSQGDERTPRLELFPRSGQPVEPRVLNKWGCLSLTEPQAKALRAEIAELLERYAGAETGEGKDYLYKFLLVEACLD</sequence>
<evidence type="ECO:0000313" key="1">
    <source>
        <dbReference type="EMBL" id="RIH85680.1"/>
    </source>
</evidence>